<dbReference type="GO" id="GO:0061630">
    <property type="term" value="F:ubiquitin protein ligase activity"/>
    <property type="evidence" value="ECO:0007669"/>
    <property type="project" value="TreeGrafter"/>
</dbReference>
<dbReference type="InterPro" id="IPR011042">
    <property type="entry name" value="6-blade_b-propeller_TolB-like"/>
</dbReference>
<dbReference type="CDD" id="cd05819">
    <property type="entry name" value="NHL"/>
    <property type="match status" value="1"/>
</dbReference>
<dbReference type="VEuPathDB" id="AmoebaDB:NF0110360"/>
<accession>A0A6A5C1N4</accession>
<reference evidence="1 2" key="1">
    <citation type="journal article" date="2019" name="Sci. Rep.">
        <title>Nanopore sequencing improves the draft genome of the human pathogenic amoeba Naegleria fowleri.</title>
        <authorList>
            <person name="Liechti N."/>
            <person name="Schurch N."/>
            <person name="Bruggmann R."/>
            <person name="Wittwer M."/>
        </authorList>
    </citation>
    <scope>NUCLEOTIDE SEQUENCE [LARGE SCALE GENOMIC DNA]</scope>
    <source>
        <strain evidence="1 2">ATCC 30894</strain>
    </source>
</reference>
<sequence>MFHDHEDVLSDDSTILHIIDFPINTDHDLIYEKLRGKMNEKRRKVKPFSMKFEVAHTFGHWNKEPGKSNQHFNWTWDVKISYNHECILIADNTNNRIQVFDLYSKAYKKTLPVISPFYLCIEENYDSRGNDALIYVCGSCIIYKHDLRQLLETGNTNQSIWCSKKLHVPRGIAIHPVLKQLFVSEVIARSILILSLDYGQIISQFSLDNQPWGLAFTDENDLIVSETSPHQRIEIFRKIENAWTSIRTFGKEGTAPGELSHCYSVTYDKGSQHIILSEYNNDRIQIFNKDGKPLHVFSGHSIQLLRWPNGICLNECTGELFCCDSQNNRVIVFK</sequence>
<dbReference type="SUPFAM" id="SSF101898">
    <property type="entry name" value="NHL repeat"/>
    <property type="match status" value="1"/>
</dbReference>
<comment type="caution">
    <text evidence="1">The sequence shown here is derived from an EMBL/GenBank/DDBJ whole genome shotgun (WGS) entry which is preliminary data.</text>
</comment>
<dbReference type="Proteomes" id="UP000444721">
    <property type="component" value="Unassembled WGS sequence"/>
</dbReference>
<dbReference type="GO" id="GO:0008270">
    <property type="term" value="F:zinc ion binding"/>
    <property type="evidence" value="ECO:0007669"/>
    <property type="project" value="UniProtKB-KW"/>
</dbReference>
<dbReference type="OMA" id="HECILIA"/>
<dbReference type="PANTHER" id="PTHR24104:SF25">
    <property type="entry name" value="PROTEIN LIN-41"/>
    <property type="match status" value="1"/>
</dbReference>
<dbReference type="RefSeq" id="XP_044564473.1">
    <property type="nucleotide sequence ID" value="XM_044713057.1"/>
</dbReference>
<name>A0A6A5C1N4_NAEFO</name>
<evidence type="ECO:0000313" key="1">
    <source>
        <dbReference type="EMBL" id="KAF0979760.1"/>
    </source>
</evidence>
<dbReference type="GO" id="GO:0043161">
    <property type="term" value="P:proteasome-mediated ubiquitin-dependent protein catabolic process"/>
    <property type="evidence" value="ECO:0007669"/>
    <property type="project" value="TreeGrafter"/>
</dbReference>
<protein>
    <submittedName>
        <fullName evidence="1">Uncharacterized protein</fullName>
    </submittedName>
</protein>
<gene>
    <name evidence="1" type="ORF">FDP41_000913</name>
</gene>
<dbReference type="EMBL" id="VFQX01000022">
    <property type="protein sequence ID" value="KAF0979760.1"/>
    <property type="molecule type" value="Genomic_DNA"/>
</dbReference>
<dbReference type="GO" id="GO:0000209">
    <property type="term" value="P:protein polyubiquitination"/>
    <property type="evidence" value="ECO:0007669"/>
    <property type="project" value="TreeGrafter"/>
</dbReference>
<proteinExistence type="predicted"/>
<dbReference type="VEuPathDB" id="AmoebaDB:FDP41_000913"/>
<dbReference type="AlphaFoldDB" id="A0A6A5C1N4"/>
<dbReference type="PANTHER" id="PTHR24104">
    <property type="entry name" value="E3 UBIQUITIN-PROTEIN LIGASE NHLRC1-RELATED"/>
    <property type="match status" value="1"/>
</dbReference>
<organism evidence="1 2">
    <name type="scientific">Naegleria fowleri</name>
    <name type="common">Brain eating amoeba</name>
    <dbReference type="NCBI Taxonomy" id="5763"/>
    <lineage>
        <taxon>Eukaryota</taxon>
        <taxon>Discoba</taxon>
        <taxon>Heterolobosea</taxon>
        <taxon>Tetramitia</taxon>
        <taxon>Eutetramitia</taxon>
        <taxon>Vahlkampfiidae</taxon>
        <taxon>Naegleria</taxon>
    </lineage>
</organism>
<keyword evidence="2" id="KW-1185">Reference proteome</keyword>
<dbReference type="OrthoDB" id="654191at2759"/>
<evidence type="ECO:0000313" key="2">
    <source>
        <dbReference type="Proteomes" id="UP000444721"/>
    </source>
</evidence>
<dbReference type="Gene3D" id="2.120.10.30">
    <property type="entry name" value="TolB, C-terminal domain"/>
    <property type="match status" value="2"/>
</dbReference>
<dbReference type="InterPro" id="IPR050952">
    <property type="entry name" value="TRIM-NHL_E3_ligases"/>
</dbReference>
<dbReference type="GeneID" id="68108131"/>
<dbReference type="VEuPathDB" id="AmoebaDB:NfTy_050660"/>